<proteinExistence type="predicted"/>
<keyword evidence="4" id="KW-1185">Reference proteome</keyword>
<dbReference type="PANTHER" id="PTHR41349:SF1">
    <property type="entry name" value="PROTEIN CBG08683"/>
    <property type="match status" value="1"/>
</dbReference>
<keyword evidence="1" id="KW-0732">Signal</keyword>
<dbReference type="InterPro" id="IPR036691">
    <property type="entry name" value="Endo/exonu/phosph_ase_sf"/>
</dbReference>
<evidence type="ECO:0000259" key="2">
    <source>
        <dbReference type="Pfam" id="PF03372"/>
    </source>
</evidence>
<gene>
    <name evidence="3" type="ORF">NCTC11190_01389</name>
</gene>
<protein>
    <submittedName>
        <fullName evidence="3">Uncharacterized protein conserved in bacteria</fullName>
    </submittedName>
</protein>
<dbReference type="STRING" id="880526.GCA_000427365_00005"/>
<dbReference type="PANTHER" id="PTHR41349">
    <property type="match status" value="1"/>
</dbReference>
<feature type="domain" description="Endonuclease/exonuclease/phosphatase" evidence="2">
    <location>
        <begin position="29"/>
        <end position="298"/>
    </location>
</feature>
<feature type="signal peptide" evidence="1">
    <location>
        <begin position="1"/>
        <end position="22"/>
    </location>
</feature>
<dbReference type="EMBL" id="UGVL01000001">
    <property type="protein sequence ID" value="SUE34170.1"/>
    <property type="molecule type" value="Genomic_DNA"/>
</dbReference>
<dbReference type="AlphaFoldDB" id="A0A379MTF2"/>
<accession>A0A379MTF2</accession>
<sequence>MMKKLFILAVGLLCTAWQGAAAREIKVLQLNIWQEGTSVPNGYESMIDEIAYADADFVMLSEVRNYSDTRLCDRMVESLKAKGKTYYSFKSKDSGLLSKYPISDSVTIFPEKDDHGSMYKLIATLPEGQKASVYTAHLDYTNCAYYRVRGYDGSTWAELPEPDTDLESILADNVASQRDDAIRLFIADAAKDAAAGNLIFLAGDFNEPSHLDWTEATRDSADHRGLVVPWTVTTLLEEAGYADSYRVKYPNPVTHPGYTYPADCPGAKMSQLLWAPEADERERIDFIFYRPDKRLKLKDITIFGPKGSVQRGKRMVETSQDPFLLPSTDNWPTDHKGVLATFRVK</sequence>
<dbReference type="Proteomes" id="UP000255233">
    <property type="component" value="Unassembled WGS sequence"/>
</dbReference>
<reference evidence="3 4" key="1">
    <citation type="submission" date="2018-06" db="EMBL/GenBank/DDBJ databases">
        <authorList>
            <consortium name="Pathogen Informatics"/>
            <person name="Doyle S."/>
        </authorList>
    </citation>
    <scope>NUCLEOTIDE SEQUENCE [LARGE SCALE GENOMIC DNA]</scope>
    <source>
        <strain evidence="3 4">NCTC11190</strain>
    </source>
</reference>
<evidence type="ECO:0000313" key="3">
    <source>
        <dbReference type="EMBL" id="SUE34170.1"/>
    </source>
</evidence>
<evidence type="ECO:0000313" key="4">
    <source>
        <dbReference type="Proteomes" id="UP000255233"/>
    </source>
</evidence>
<dbReference type="Gene3D" id="3.60.10.10">
    <property type="entry name" value="Endonuclease/exonuclease/phosphatase"/>
    <property type="match status" value="1"/>
</dbReference>
<dbReference type="InterPro" id="IPR005135">
    <property type="entry name" value="Endo/exonuclease/phosphatase"/>
</dbReference>
<evidence type="ECO:0000256" key="1">
    <source>
        <dbReference type="SAM" id="SignalP"/>
    </source>
</evidence>
<name>A0A379MTF2_9BACT</name>
<organism evidence="3 4">
    <name type="scientific">Rikenella microfusus</name>
    <dbReference type="NCBI Taxonomy" id="28139"/>
    <lineage>
        <taxon>Bacteria</taxon>
        <taxon>Pseudomonadati</taxon>
        <taxon>Bacteroidota</taxon>
        <taxon>Bacteroidia</taxon>
        <taxon>Bacteroidales</taxon>
        <taxon>Rikenellaceae</taxon>
        <taxon>Rikenella</taxon>
    </lineage>
</organism>
<feature type="chain" id="PRO_5016780910" evidence="1">
    <location>
        <begin position="23"/>
        <end position="345"/>
    </location>
</feature>
<dbReference type="Pfam" id="PF03372">
    <property type="entry name" value="Exo_endo_phos"/>
    <property type="match status" value="1"/>
</dbReference>
<dbReference type="SUPFAM" id="SSF56219">
    <property type="entry name" value="DNase I-like"/>
    <property type="match status" value="1"/>
</dbReference>
<dbReference type="GO" id="GO:0003824">
    <property type="term" value="F:catalytic activity"/>
    <property type="evidence" value="ECO:0007669"/>
    <property type="project" value="InterPro"/>
</dbReference>